<evidence type="ECO:0000259" key="1">
    <source>
        <dbReference type="PROSITE" id="PS50011"/>
    </source>
</evidence>
<accession>A0A915JC51</accession>
<dbReference type="GO" id="GO:0005829">
    <property type="term" value="C:cytosol"/>
    <property type="evidence" value="ECO:0007669"/>
    <property type="project" value="TreeGrafter"/>
</dbReference>
<dbReference type="GO" id="GO:0007200">
    <property type="term" value="P:phospholipase C-activating G protein-coupled receptor signaling pathway"/>
    <property type="evidence" value="ECO:0007669"/>
    <property type="project" value="TreeGrafter"/>
</dbReference>
<dbReference type="SMART" id="SM00220">
    <property type="entry name" value="S_TKc"/>
    <property type="match status" value="1"/>
</dbReference>
<feature type="domain" description="Protein kinase" evidence="1">
    <location>
        <begin position="1"/>
        <end position="135"/>
    </location>
</feature>
<sequence length="173" mass="19654">DLKPENVLLNLAESDFPQSKLCDFGYARIIGENTFRKTVVGTPAYLAPEVLEKKGYNKSLDMWSVGVIIYVTLSGTFPFNEGEEIANQITNASFMYPTNPWSGMSKNSIDMINKLLRVNMDERLTVDECLAHPWLQDPQLFKDIRRLEEKIGVKYLLGQEEEYCLTNGESTSC</sequence>
<protein>
    <submittedName>
        <fullName evidence="3">Protein kinase domain-containing protein</fullName>
    </submittedName>
</protein>
<evidence type="ECO:0000313" key="2">
    <source>
        <dbReference type="Proteomes" id="UP000887565"/>
    </source>
</evidence>
<dbReference type="GO" id="GO:0005524">
    <property type="term" value="F:ATP binding"/>
    <property type="evidence" value="ECO:0007669"/>
    <property type="project" value="InterPro"/>
</dbReference>
<dbReference type="WBParaSite" id="nRc.2.0.1.t24054-RA">
    <property type="protein sequence ID" value="nRc.2.0.1.t24054-RA"/>
    <property type="gene ID" value="nRc.2.0.1.g24054"/>
</dbReference>
<dbReference type="Proteomes" id="UP000887565">
    <property type="component" value="Unplaced"/>
</dbReference>
<keyword evidence="2" id="KW-1185">Reference proteome</keyword>
<dbReference type="Pfam" id="PF00069">
    <property type="entry name" value="Pkinase"/>
    <property type="match status" value="1"/>
</dbReference>
<dbReference type="AlphaFoldDB" id="A0A915JC51"/>
<organism evidence="2 3">
    <name type="scientific">Romanomermis culicivorax</name>
    <name type="common">Nematode worm</name>
    <dbReference type="NCBI Taxonomy" id="13658"/>
    <lineage>
        <taxon>Eukaryota</taxon>
        <taxon>Metazoa</taxon>
        <taxon>Ecdysozoa</taxon>
        <taxon>Nematoda</taxon>
        <taxon>Enoplea</taxon>
        <taxon>Dorylaimia</taxon>
        <taxon>Mermithida</taxon>
        <taxon>Mermithoidea</taxon>
        <taxon>Mermithidae</taxon>
        <taxon>Romanomermis</taxon>
    </lineage>
</organism>
<dbReference type="PANTHER" id="PTHR22968:SF15">
    <property type="entry name" value="SERINE_THREONINE-PROTEIN KINASE DKF-1"/>
    <property type="match status" value="1"/>
</dbReference>
<dbReference type="InterPro" id="IPR011009">
    <property type="entry name" value="Kinase-like_dom_sf"/>
</dbReference>
<dbReference type="GO" id="GO:0008270">
    <property type="term" value="F:zinc ion binding"/>
    <property type="evidence" value="ECO:0007669"/>
    <property type="project" value="UniProtKB-KW"/>
</dbReference>
<evidence type="ECO:0000313" key="3">
    <source>
        <dbReference type="WBParaSite" id="nRc.2.0.1.t24054-RA"/>
    </source>
</evidence>
<dbReference type="GO" id="GO:0004674">
    <property type="term" value="F:protein serine/threonine kinase activity"/>
    <property type="evidence" value="ECO:0007669"/>
    <property type="project" value="UniProtKB-KW"/>
</dbReference>
<dbReference type="PROSITE" id="PS50011">
    <property type="entry name" value="PROTEIN_KINASE_DOM"/>
    <property type="match status" value="1"/>
</dbReference>
<dbReference type="PANTHER" id="PTHR22968">
    <property type="entry name" value="PROTEIN KINASE C, MU"/>
    <property type="match status" value="1"/>
</dbReference>
<dbReference type="OMA" id="LMHTWIN"/>
<dbReference type="SUPFAM" id="SSF56112">
    <property type="entry name" value="Protein kinase-like (PK-like)"/>
    <property type="match status" value="1"/>
</dbReference>
<reference evidence="3" key="1">
    <citation type="submission" date="2022-11" db="UniProtKB">
        <authorList>
            <consortium name="WormBaseParasite"/>
        </authorList>
    </citation>
    <scope>IDENTIFICATION</scope>
</reference>
<name>A0A915JC51_ROMCU</name>
<dbReference type="InterPro" id="IPR000719">
    <property type="entry name" value="Prot_kinase_dom"/>
</dbReference>
<dbReference type="Gene3D" id="1.10.510.10">
    <property type="entry name" value="Transferase(Phosphotransferase) domain 1"/>
    <property type="match status" value="1"/>
</dbReference>
<dbReference type="GO" id="GO:0035556">
    <property type="term" value="P:intracellular signal transduction"/>
    <property type="evidence" value="ECO:0007669"/>
    <property type="project" value="TreeGrafter"/>
</dbReference>
<proteinExistence type="predicted"/>